<dbReference type="Proteomes" id="UP000717585">
    <property type="component" value="Unassembled WGS sequence"/>
</dbReference>
<dbReference type="GO" id="GO:0005814">
    <property type="term" value="C:centriole"/>
    <property type="evidence" value="ECO:0007669"/>
    <property type="project" value="TreeGrafter"/>
</dbReference>
<comment type="caution">
    <text evidence="3">The sequence shown here is derived from an EMBL/GenBank/DDBJ whole genome shotgun (WGS) entry which is preliminary data.</text>
</comment>
<dbReference type="GO" id="GO:0060271">
    <property type="term" value="P:cilium assembly"/>
    <property type="evidence" value="ECO:0007669"/>
    <property type="project" value="TreeGrafter"/>
</dbReference>
<dbReference type="GO" id="GO:0005929">
    <property type="term" value="C:cilium"/>
    <property type="evidence" value="ECO:0007669"/>
    <property type="project" value="TreeGrafter"/>
</dbReference>
<dbReference type="InterPro" id="IPR039975">
    <property type="entry name" value="IFT52"/>
</dbReference>
<dbReference type="Pfam" id="PF23352">
    <property type="entry name" value="IFT52_central"/>
    <property type="match status" value="1"/>
</dbReference>
<dbReference type="InterPro" id="IPR055458">
    <property type="entry name" value="IFT52_GIFT"/>
</dbReference>
<evidence type="ECO:0000313" key="3">
    <source>
        <dbReference type="EMBL" id="KAG9393667.1"/>
    </source>
</evidence>
<evidence type="ECO:0000259" key="1">
    <source>
        <dbReference type="Pfam" id="PF23352"/>
    </source>
</evidence>
<gene>
    <name evidence="3" type="ORF">J8273_4786</name>
</gene>
<dbReference type="GO" id="GO:0030992">
    <property type="term" value="C:intraciliary transport particle B"/>
    <property type="evidence" value="ECO:0007669"/>
    <property type="project" value="TreeGrafter"/>
</dbReference>
<reference evidence="3" key="1">
    <citation type="submission" date="2021-05" db="EMBL/GenBank/DDBJ databases">
        <title>A free-living protist that lacks canonical eukaryotic 1 DNA replication and segregation systems.</title>
        <authorList>
            <person name="Salas-Leiva D.E."/>
            <person name="Tromer E.C."/>
            <person name="Curtis B.A."/>
            <person name="Jerlstrom-Hultqvist J."/>
            <person name="Kolisko M."/>
            <person name="Yi Z."/>
            <person name="Salas-Leiva J.S."/>
            <person name="Gallot-Lavallee L."/>
            <person name="Kops G.J.P.L."/>
            <person name="Archibald J.M."/>
            <person name="Simpson A.G.B."/>
            <person name="Roger A.J."/>
        </authorList>
    </citation>
    <scope>NUCLEOTIDE SEQUENCE</scope>
    <source>
        <strain evidence="3">BICM</strain>
    </source>
</reference>
<dbReference type="Pfam" id="PF23355">
    <property type="entry name" value="IFT52_GIFT"/>
    <property type="match status" value="1"/>
</dbReference>
<dbReference type="InterPro" id="IPR055460">
    <property type="entry name" value="IFT52_central"/>
</dbReference>
<sequence length="429" mass="47199">MMSRQTVCFDLTKGTKLEEYNELQSRLRQKENLDVKANMDSFSMASEHVSVLAFMGPTSNFSKPDFEGINSFLSRGHSVLFTLAPGANIKNVNYLFEQFGLSVNDDKVVSQAYVGRRVRGKPLLHPAECLIDDGVVNRDLRKTINKFVYPRGRTLITASPAVPVLSTGSNCYPVKRPVVAVTETPQGGRLALVGSKDIFTDQYITMESNGAIVDWVIAYLTRLPECNINAMDAKTADIKEHKTVPNTGMLAVLPKIAPATLDPLPPNYVSLIHNNLKLYGGKNNLIPEVSQLYETLQVPRGIRLIPPQFEAPLSDLEPAVHPPALMEPYEPRLPLFDVDADMATEDVRLARLVSSAGDLESTVVGMGEVVGINRRLPPDQRTGKAVLHVLLTTIAQFRSFDQGQGMARAGPVNEGDVETFGDRLQVLKM</sequence>
<evidence type="ECO:0000313" key="4">
    <source>
        <dbReference type="Proteomes" id="UP000717585"/>
    </source>
</evidence>
<organism evidence="3 4">
    <name type="scientific">Carpediemonas membranifera</name>
    <dbReference type="NCBI Taxonomy" id="201153"/>
    <lineage>
        <taxon>Eukaryota</taxon>
        <taxon>Metamonada</taxon>
        <taxon>Carpediemonas-like organisms</taxon>
        <taxon>Carpediemonas</taxon>
    </lineage>
</organism>
<proteinExistence type="predicted"/>
<evidence type="ECO:0000259" key="2">
    <source>
        <dbReference type="Pfam" id="PF23355"/>
    </source>
</evidence>
<feature type="domain" description="IFT52 central" evidence="1">
    <location>
        <begin position="262"/>
        <end position="331"/>
    </location>
</feature>
<dbReference type="PANTHER" id="PTHR12969">
    <property type="entry name" value="NGD5/OSM-6/IFT52"/>
    <property type="match status" value="1"/>
</dbReference>
<name>A0A8J6E3V3_9EUKA</name>
<keyword evidence="4" id="KW-1185">Reference proteome</keyword>
<dbReference type="OrthoDB" id="10259368at2759"/>
<protein>
    <recommendedName>
        <fullName evidence="5">Intraflagellar transport protein 52</fullName>
    </recommendedName>
</protein>
<dbReference type="PANTHER" id="PTHR12969:SF7">
    <property type="entry name" value="INTRAFLAGELLAR TRANSPORT PROTEIN 52 HOMOLOG"/>
    <property type="match status" value="1"/>
</dbReference>
<accession>A0A8J6E3V3</accession>
<dbReference type="AlphaFoldDB" id="A0A8J6E3V3"/>
<feature type="domain" description="IFT52 GIFT" evidence="2">
    <location>
        <begin position="146"/>
        <end position="233"/>
    </location>
</feature>
<dbReference type="EMBL" id="JAHDYR010000021">
    <property type="protein sequence ID" value="KAG9393667.1"/>
    <property type="molecule type" value="Genomic_DNA"/>
</dbReference>
<evidence type="ECO:0008006" key="5">
    <source>
        <dbReference type="Google" id="ProtNLM"/>
    </source>
</evidence>
<dbReference type="Gene3D" id="6.10.250.2800">
    <property type="match status" value="1"/>
</dbReference>
<dbReference type="GO" id="GO:0042073">
    <property type="term" value="P:intraciliary transport"/>
    <property type="evidence" value="ECO:0007669"/>
    <property type="project" value="TreeGrafter"/>
</dbReference>